<feature type="transmembrane region" description="Helical" evidence="1">
    <location>
        <begin position="6"/>
        <end position="36"/>
    </location>
</feature>
<organism evidence="2 3">
    <name type="scientific">Phytophthora citrophthora</name>
    <dbReference type="NCBI Taxonomy" id="4793"/>
    <lineage>
        <taxon>Eukaryota</taxon>
        <taxon>Sar</taxon>
        <taxon>Stramenopiles</taxon>
        <taxon>Oomycota</taxon>
        <taxon>Peronosporomycetes</taxon>
        <taxon>Peronosporales</taxon>
        <taxon>Peronosporaceae</taxon>
        <taxon>Phytophthora</taxon>
    </lineage>
</organism>
<feature type="transmembrane region" description="Helical" evidence="1">
    <location>
        <begin position="160"/>
        <end position="184"/>
    </location>
</feature>
<gene>
    <name evidence="2" type="ORF">P3T76_013567</name>
</gene>
<keyword evidence="1" id="KW-0812">Transmembrane</keyword>
<feature type="transmembrane region" description="Helical" evidence="1">
    <location>
        <begin position="210"/>
        <end position="239"/>
    </location>
</feature>
<accession>A0AAD9G313</accession>
<dbReference type="Proteomes" id="UP001259832">
    <property type="component" value="Unassembled WGS sequence"/>
</dbReference>
<reference evidence="2" key="1">
    <citation type="submission" date="2023-08" db="EMBL/GenBank/DDBJ databases">
        <title>Reference Genome Resource for the Citrus Pathogen Phytophthora citrophthora.</title>
        <authorList>
            <person name="Moller H."/>
            <person name="Coetzee B."/>
            <person name="Rose L.J."/>
            <person name="Van Niekerk J.M."/>
        </authorList>
    </citation>
    <scope>NUCLEOTIDE SEQUENCE</scope>
    <source>
        <strain evidence="2">STE-U-9442</strain>
    </source>
</reference>
<protein>
    <submittedName>
        <fullName evidence="2">Uncharacterized protein</fullName>
    </submittedName>
</protein>
<name>A0AAD9G313_9STRA</name>
<proteinExistence type="predicted"/>
<comment type="caution">
    <text evidence="2">The sequence shown here is derived from an EMBL/GenBank/DDBJ whole genome shotgun (WGS) entry which is preliminary data.</text>
</comment>
<evidence type="ECO:0000313" key="2">
    <source>
        <dbReference type="EMBL" id="KAK1930978.1"/>
    </source>
</evidence>
<evidence type="ECO:0000313" key="3">
    <source>
        <dbReference type="Proteomes" id="UP001259832"/>
    </source>
</evidence>
<sequence>MLNVAIAIAGFILAMLMTAVLLLNVAILMVVAIGALPFWLISLVPDRCWILGLLSCGGVILGYIVLYVYSWFNIYTLFAPHALVLCGLVGYGLFYLSVYLTLLIVKLDARLANFATRTIYSKSTPKELEPEDCVKRFSLASSTDSMGLPIVMMTCRSWVLLLYFSIAKVVVGAMSAATVFFAVVQPAMSLFSGGDGPFYSSSMTLHENPLLYVGIAASTWAFGVVGIVVVAALSVKLAVAVLGEWQLKQTQDGATELPAQTSPRAEFVELSVASPPAAVTPSL</sequence>
<keyword evidence="1" id="KW-1133">Transmembrane helix</keyword>
<feature type="transmembrane region" description="Helical" evidence="1">
    <location>
        <begin position="48"/>
        <end position="72"/>
    </location>
</feature>
<keyword evidence="3" id="KW-1185">Reference proteome</keyword>
<dbReference type="AlphaFoldDB" id="A0AAD9G313"/>
<dbReference type="EMBL" id="JASMQC010000036">
    <property type="protein sequence ID" value="KAK1930978.1"/>
    <property type="molecule type" value="Genomic_DNA"/>
</dbReference>
<evidence type="ECO:0000256" key="1">
    <source>
        <dbReference type="SAM" id="Phobius"/>
    </source>
</evidence>
<keyword evidence="1" id="KW-0472">Membrane</keyword>
<feature type="transmembrane region" description="Helical" evidence="1">
    <location>
        <begin position="78"/>
        <end position="105"/>
    </location>
</feature>